<evidence type="ECO:0000313" key="2">
    <source>
        <dbReference type="Proteomes" id="UP000054526"/>
    </source>
</evidence>
<proteinExistence type="predicted"/>
<dbReference type="Proteomes" id="UP000054526">
    <property type="component" value="Unassembled WGS sequence"/>
</dbReference>
<dbReference type="InterPro" id="IPR019658">
    <property type="entry name" value="DUF2515"/>
</dbReference>
<accession>A0ABR5A9I6</accession>
<protein>
    <recommendedName>
        <fullName evidence="3">DUF2515 domain-containing protein</fullName>
    </recommendedName>
</protein>
<dbReference type="Pfam" id="PF10720">
    <property type="entry name" value="DUF2515"/>
    <property type="match status" value="1"/>
</dbReference>
<comment type="caution">
    <text evidence="1">The sequence shown here is derived from an EMBL/GenBank/DDBJ whole genome shotgun (WGS) entry which is preliminary data.</text>
</comment>
<gene>
    <name evidence="1" type="ORF">SD71_01285</name>
</gene>
<organism evidence="1 2">
    <name type="scientific">Cohnella kolymensis</name>
    <dbReference type="NCBI Taxonomy" id="1590652"/>
    <lineage>
        <taxon>Bacteria</taxon>
        <taxon>Bacillati</taxon>
        <taxon>Bacillota</taxon>
        <taxon>Bacilli</taxon>
        <taxon>Bacillales</taxon>
        <taxon>Paenibacillaceae</taxon>
        <taxon>Cohnella</taxon>
    </lineage>
</organism>
<dbReference type="EMBL" id="JXAL01000001">
    <property type="protein sequence ID" value="KIL37726.1"/>
    <property type="molecule type" value="Genomic_DNA"/>
</dbReference>
<evidence type="ECO:0008006" key="3">
    <source>
        <dbReference type="Google" id="ProtNLM"/>
    </source>
</evidence>
<reference evidence="1 2" key="1">
    <citation type="submission" date="2014-12" db="EMBL/GenBank/DDBJ databases">
        <title>Draft genome sequence of Cohnella kolymensis strain B-2846.</title>
        <authorList>
            <person name="Karlyshev A.V."/>
            <person name="Kudryashova E.B."/>
        </authorList>
    </citation>
    <scope>NUCLEOTIDE SEQUENCE [LARGE SCALE GENOMIC DNA]</scope>
    <source>
        <strain evidence="1 2">VKM B-2846</strain>
    </source>
</reference>
<sequence>MTGDLDRDFPEDLLEIKKELKKKSSSQGSWPKANLTFAEKQLVQKIQTRTNELNRNNVTRTQAYYAFYRKHPDIKWALLGHMVSRNGGWNMTDLQGEFLSKLLSLAEQQQFFTFLERGNWLIFQDAYPQFLLYEESLRTKTPLFHLLRFLHVSTFMETLWNRYWMTGDQRIITIALIINEQSYLEKRVIRNKYYQQTVLDTIHFKLQDLLGLSHILFPYEMTTSGHTKLLGQTLRHFASLEERINLGKRLFSLLLDHEQKLCAWAGSTPHTGSRKDFWPHLFNNIRESLPGSLYIPQIKDCTLTKNGRRLYSPVLENAWKNVEHNEAETGDWFEDWRIIDYFQNSYTSVNGEIRDEYCKSIEKLELAFFAKKALHHSNR</sequence>
<evidence type="ECO:0000313" key="1">
    <source>
        <dbReference type="EMBL" id="KIL37726.1"/>
    </source>
</evidence>
<name>A0ABR5A9I6_9BACL</name>
<keyword evidence="2" id="KW-1185">Reference proteome</keyword>